<dbReference type="AlphaFoldDB" id="A0AAE5H6P6"/>
<dbReference type="InterPro" id="IPR045633">
    <property type="entry name" value="DUF6414"/>
</dbReference>
<sequence>MRHFVYLDTDTLNSYLSQINGGLLKSIVNESKDEVATTKNENTSPGKSNFTTEVGFKPILNLKFSEDKDVINTTNTLSQIETGRELIEKILHDNSLDQFSIYLDSNNLIIDSSIAKVGDYVEFEDEFSIRDLDYLYELFSDEFVDFCIENTRKESKNFVESEEIRLKNITNKNTLLKEIRKQSDELVKSQSEGLKQTRKMLNLARSIMPFSKYIISNNCVMPLVDKYLRNSTDNIRFTYSGKMHVIGRYTSDLKDAFAREGEIRNEFDKVLDSIDKVFEALYKDTLGLDESMKIVIPIALYFE</sequence>
<evidence type="ECO:0000313" key="2">
    <source>
        <dbReference type="Proteomes" id="UP000822184"/>
    </source>
</evidence>
<dbReference type="EMBL" id="JABTDW010000001">
    <property type="protein sequence ID" value="NSB15813.1"/>
    <property type="molecule type" value="Genomic_DNA"/>
</dbReference>
<evidence type="ECO:0000313" key="1">
    <source>
        <dbReference type="EMBL" id="NSB15813.1"/>
    </source>
</evidence>
<accession>A0AAE5H6P6</accession>
<reference evidence="1" key="1">
    <citation type="submission" date="2020-06" db="EMBL/GenBank/DDBJ databases">
        <title>Genomic insights into acetone-butanol-ethanol (ABE) fermentation by sequencing solventogenic clostridia strains.</title>
        <authorList>
            <person name="Brown S."/>
        </authorList>
    </citation>
    <scope>NUCLEOTIDE SEQUENCE</scope>
    <source>
        <strain evidence="1">DJ123</strain>
    </source>
</reference>
<organism evidence="1 2">
    <name type="scientific">Clostridium beijerinckii</name>
    <name type="common">Clostridium MP</name>
    <dbReference type="NCBI Taxonomy" id="1520"/>
    <lineage>
        <taxon>Bacteria</taxon>
        <taxon>Bacillati</taxon>
        <taxon>Bacillota</taxon>
        <taxon>Clostridia</taxon>
        <taxon>Eubacteriales</taxon>
        <taxon>Clostridiaceae</taxon>
        <taxon>Clostridium</taxon>
    </lineage>
</organism>
<comment type="caution">
    <text evidence="1">The sequence shown here is derived from an EMBL/GenBank/DDBJ whole genome shotgun (WGS) entry which is preliminary data.</text>
</comment>
<name>A0AAE5H6P6_CLOBE</name>
<dbReference type="Proteomes" id="UP000822184">
    <property type="component" value="Unassembled WGS sequence"/>
</dbReference>
<dbReference type="RefSeq" id="WP_077856966.1">
    <property type="nucleotide sequence ID" value="NZ_JABTDW010000001.1"/>
</dbReference>
<dbReference type="Pfam" id="PF19952">
    <property type="entry name" value="DUF6414"/>
    <property type="match status" value="1"/>
</dbReference>
<gene>
    <name evidence="1" type="ORF">BCD95_004072</name>
</gene>
<proteinExistence type="predicted"/>
<protein>
    <submittedName>
        <fullName evidence="1">Uncharacterized protein</fullName>
    </submittedName>
</protein>